<feature type="transmembrane region" description="Helical" evidence="7">
    <location>
        <begin position="159"/>
        <end position="185"/>
    </location>
</feature>
<protein>
    <submittedName>
        <fullName evidence="9">MFS transporter</fullName>
    </submittedName>
</protein>
<dbReference type="InterPro" id="IPR036259">
    <property type="entry name" value="MFS_trans_sf"/>
</dbReference>
<reference evidence="10" key="1">
    <citation type="submission" date="2017-02" db="EMBL/GenBank/DDBJ databases">
        <title>Complete genome sequence of Cupriavidus necator strain NH9, a 3-chlorobenzoate degrader.</title>
        <authorList>
            <person name="Moriuchi R."/>
            <person name="Dohra H."/>
            <person name="Ogawa N."/>
        </authorList>
    </citation>
    <scope>NUCLEOTIDE SEQUENCE [LARGE SCALE GENOMIC DNA]</scope>
    <source>
        <strain evidence="10">NH9</strain>
    </source>
</reference>
<dbReference type="Proteomes" id="UP000189627">
    <property type="component" value="Chromosome 2"/>
</dbReference>
<dbReference type="InterPro" id="IPR020846">
    <property type="entry name" value="MFS_dom"/>
</dbReference>
<dbReference type="Pfam" id="PF07690">
    <property type="entry name" value="MFS_1"/>
    <property type="match status" value="1"/>
</dbReference>
<feature type="region of interest" description="Disordered" evidence="6">
    <location>
        <begin position="1"/>
        <end position="23"/>
    </location>
</feature>
<proteinExistence type="predicted"/>
<name>A0A1U9UVG3_CUPNE</name>
<dbReference type="GO" id="GO:0022857">
    <property type="term" value="F:transmembrane transporter activity"/>
    <property type="evidence" value="ECO:0007669"/>
    <property type="project" value="InterPro"/>
</dbReference>
<feature type="transmembrane region" description="Helical" evidence="7">
    <location>
        <begin position="31"/>
        <end position="52"/>
    </location>
</feature>
<dbReference type="PROSITE" id="PS50850">
    <property type="entry name" value="MFS"/>
    <property type="match status" value="1"/>
</dbReference>
<dbReference type="PANTHER" id="PTHR23505:SF79">
    <property type="entry name" value="PROTEIN SPINSTER"/>
    <property type="match status" value="1"/>
</dbReference>
<feature type="transmembrane region" description="Helical" evidence="7">
    <location>
        <begin position="417"/>
        <end position="442"/>
    </location>
</feature>
<keyword evidence="5 7" id="KW-0472">Membrane</keyword>
<keyword evidence="3 7" id="KW-0812">Transmembrane</keyword>
<comment type="subcellular location">
    <subcellularLocation>
        <location evidence="1">Membrane</location>
        <topology evidence="1">Multi-pass membrane protein</topology>
    </subcellularLocation>
</comment>
<dbReference type="AlphaFoldDB" id="A0A1U9UVG3"/>
<feature type="transmembrane region" description="Helical" evidence="7">
    <location>
        <begin position="252"/>
        <end position="273"/>
    </location>
</feature>
<dbReference type="InterPro" id="IPR011701">
    <property type="entry name" value="MFS"/>
</dbReference>
<accession>A0A1U9UVG3</accession>
<dbReference type="InterPro" id="IPR044770">
    <property type="entry name" value="MFS_spinster-like"/>
</dbReference>
<feature type="transmembrane region" description="Helical" evidence="7">
    <location>
        <begin position="350"/>
        <end position="373"/>
    </location>
</feature>
<evidence type="ECO:0000256" key="5">
    <source>
        <dbReference type="ARBA" id="ARBA00023136"/>
    </source>
</evidence>
<dbReference type="GO" id="GO:0016020">
    <property type="term" value="C:membrane"/>
    <property type="evidence" value="ECO:0007669"/>
    <property type="project" value="UniProtKB-SubCell"/>
</dbReference>
<evidence type="ECO:0000256" key="4">
    <source>
        <dbReference type="ARBA" id="ARBA00022989"/>
    </source>
</evidence>
<feature type="domain" description="Major facilitator superfamily (MFS) profile" evidence="8">
    <location>
        <begin position="34"/>
        <end position="447"/>
    </location>
</feature>
<feature type="transmembrane region" description="Helical" evidence="7">
    <location>
        <begin position="100"/>
        <end position="119"/>
    </location>
</feature>
<evidence type="ECO:0000313" key="10">
    <source>
        <dbReference type="Proteomes" id="UP000189627"/>
    </source>
</evidence>
<feature type="transmembrane region" description="Helical" evidence="7">
    <location>
        <begin position="72"/>
        <end position="93"/>
    </location>
</feature>
<dbReference type="KEGG" id="cuh:BJN34_22625"/>
<organism evidence="9 10">
    <name type="scientific">Cupriavidus necator</name>
    <name type="common">Alcaligenes eutrophus</name>
    <name type="synonym">Ralstonia eutropha</name>
    <dbReference type="NCBI Taxonomy" id="106590"/>
    <lineage>
        <taxon>Bacteria</taxon>
        <taxon>Pseudomonadati</taxon>
        <taxon>Pseudomonadota</taxon>
        <taxon>Betaproteobacteria</taxon>
        <taxon>Burkholderiales</taxon>
        <taxon>Burkholderiaceae</taxon>
        <taxon>Cupriavidus</taxon>
    </lineage>
</organism>
<dbReference type="OrthoDB" id="6057322at2"/>
<sequence>MQPSEISEASLGPNGMQPSTPARSGFHPTRAWRMVAILAAMLLLSFVDRYALTVLVGPIKQDLQLTDTQIGLLLGTAFGVFYSTAGLPIGYLIDRYNRRNLLTAGVVIWSLMTVLSGFAQDFTTLFIGRMGVGLGEAVLTPAAYSLIKDSFPDHLRGKAYGFYLFGSSVGTGAALVVTTGLAGWLGGADLSMMPWFSALAVWQQVLIVIGGAGLPIAALGMLIREPLRSDTGNSNAATLSAVVQHASGNSRIYVPLFLLYAVWGLCIYSYGAWIPTAISRAWHVPIAAIGSQYGYMTMCLAPLAALIFSRIFDRLAKTGLSHRVALLSGLACLAVAVPTGIGPLAISPALTWICLGINIFFAMGVQLALALIIANVTPGRMIGKLSACGFLFLNVVGLGVGPISIPFVAKQIDAGEGAIGLALGPVASAGWLVAGGLFLLVWRGTRRAGMR</sequence>
<dbReference type="PANTHER" id="PTHR23505">
    <property type="entry name" value="SPINSTER"/>
    <property type="match status" value="1"/>
</dbReference>
<dbReference type="SUPFAM" id="SSF103473">
    <property type="entry name" value="MFS general substrate transporter"/>
    <property type="match status" value="1"/>
</dbReference>
<evidence type="ECO:0000313" key="9">
    <source>
        <dbReference type="EMBL" id="AQV96662.1"/>
    </source>
</evidence>
<keyword evidence="4 7" id="KW-1133">Transmembrane helix</keyword>
<evidence type="ECO:0000256" key="6">
    <source>
        <dbReference type="SAM" id="MobiDB-lite"/>
    </source>
</evidence>
<keyword evidence="2" id="KW-0813">Transport</keyword>
<evidence type="ECO:0000259" key="8">
    <source>
        <dbReference type="PROSITE" id="PS50850"/>
    </source>
</evidence>
<feature type="transmembrane region" description="Helical" evidence="7">
    <location>
        <begin position="385"/>
        <end position="405"/>
    </location>
</feature>
<dbReference type="Gene3D" id="1.20.1250.20">
    <property type="entry name" value="MFS general substrate transporter like domains"/>
    <property type="match status" value="1"/>
</dbReference>
<gene>
    <name evidence="9" type="ORF">BJN34_22625</name>
</gene>
<feature type="transmembrane region" description="Helical" evidence="7">
    <location>
        <begin position="205"/>
        <end position="223"/>
    </location>
</feature>
<evidence type="ECO:0000256" key="1">
    <source>
        <dbReference type="ARBA" id="ARBA00004141"/>
    </source>
</evidence>
<dbReference type="EMBL" id="CP017758">
    <property type="protein sequence ID" value="AQV96662.1"/>
    <property type="molecule type" value="Genomic_DNA"/>
</dbReference>
<feature type="transmembrane region" description="Helical" evidence="7">
    <location>
        <begin position="125"/>
        <end position="147"/>
    </location>
</feature>
<feature type="transmembrane region" description="Helical" evidence="7">
    <location>
        <begin position="293"/>
        <end position="312"/>
    </location>
</feature>
<evidence type="ECO:0000256" key="2">
    <source>
        <dbReference type="ARBA" id="ARBA00022448"/>
    </source>
</evidence>
<evidence type="ECO:0000256" key="7">
    <source>
        <dbReference type="SAM" id="Phobius"/>
    </source>
</evidence>
<evidence type="ECO:0000256" key="3">
    <source>
        <dbReference type="ARBA" id="ARBA00022692"/>
    </source>
</evidence>
<feature type="transmembrane region" description="Helical" evidence="7">
    <location>
        <begin position="324"/>
        <end position="344"/>
    </location>
</feature>